<protein>
    <submittedName>
        <fullName evidence="1">Acetyltransferase</fullName>
    </submittedName>
</protein>
<dbReference type="GO" id="GO:0016740">
    <property type="term" value="F:transferase activity"/>
    <property type="evidence" value="ECO:0007669"/>
    <property type="project" value="UniProtKB-KW"/>
</dbReference>
<name>A0A2T1ES69_9CYAN</name>
<evidence type="ECO:0000313" key="1">
    <source>
        <dbReference type="EMBL" id="PSB35596.1"/>
    </source>
</evidence>
<dbReference type="AlphaFoldDB" id="A0A2T1ES69"/>
<reference evidence="2" key="1">
    <citation type="submission" date="2018-02" db="EMBL/GenBank/DDBJ databases">
        <authorList>
            <person name="Moore K."/>
            <person name="Momper L."/>
        </authorList>
    </citation>
    <scope>NUCLEOTIDE SEQUENCE [LARGE SCALE GENOMIC DNA]</scope>
    <source>
        <strain evidence="2">ULC18</strain>
    </source>
</reference>
<reference evidence="1 2" key="2">
    <citation type="submission" date="2018-03" db="EMBL/GenBank/DDBJ databases">
        <title>The ancient ancestry and fast evolution of plastids.</title>
        <authorList>
            <person name="Moore K.R."/>
            <person name="Magnabosco C."/>
            <person name="Momper L."/>
            <person name="Gold D.A."/>
            <person name="Bosak T."/>
            <person name="Fournier G.P."/>
        </authorList>
    </citation>
    <scope>NUCLEOTIDE SEQUENCE [LARGE SCALE GENOMIC DNA]</scope>
    <source>
        <strain evidence="1 2">ULC18</strain>
    </source>
</reference>
<sequence>MLLQDKRTGSLIEVVEIVDLINPAKDKISGRVQSGEEEQDKEPIAKATLVFPSGESLPRCWIDADYRETKTSGK</sequence>
<organism evidence="1 2">
    <name type="scientific">Stenomitos frigidus ULC18</name>
    <dbReference type="NCBI Taxonomy" id="2107698"/>
    <lineage>
        <taxon>Bacteria</taxon>
        <taxon>Bacillati</taxon>
        <taxon>Cyanobacteriota</taxon>
        <taxon>Cyanophyceae</taxon>
        <taxon>Leptolyngbyales</taxon>
        <taxon>Leptolyngbyaceae</taxon>
        <taxon>Stenomitos</taxon>
    </lineage>
</organism>
<keyword evidence="2" id="KW-1185">Reference proteome</keyword>
<proteinExistence type="predicted"/>
<gene>
    <name evidence="1" type="ORF">C7B82_00985</name>
</gene>
<evidence type="ECO:0000313" key="2">
    <source>
        <dbReference type="Proteomes" id="UP000239576"/>
    </source>
</evidence>
<dbReference type="Proteomes" id="UP000239576">
    <property type="component" value="Unassembled WGS sequence"/>
</dbReference>
<accession>A0A2T1ES69</accession>
<keyword evidence="1" id="KW-0808">Transferase</keyword>
<comment type="caution">
    <text evidence="1">The sequence shown here is derived from an EMBL/GenBank/DDBJ whole genome shotgun (WGS) entry which is preliminary data.</text>
</comment>
<dbReference type="OrthoDB" id="9810649at2"/>
<dbReference type="EMBL" id="PVWK01000008">
    <property type="protein sequence ID" value="PSB35596.1"/>
    <property type="molecule type" value="Genomic_DNA"/>
</dbReference>